<keyword evidence="4" id="KW-1185">Reference proteome</keyword>
<comment type="caution">
    <text evidence="3">The sequence shown here is derived from an EMBL/GenBank/DDBJ whole genome shotgun (WGS) entry which is preliminary data.</text>
</comment>
<dbReference type="EMBL" id="JADQDF010000001">
    <property type="protein sequence ID" value="MBW0129255.1"/>
    <property type="molecule type" value="Genomic_DNA"/>
</dbReference>
<accession>A0ABS6UAK3</accession>
<name>A0ABS6UAK3_9PSEU</name>
<dbReference type="PANTHER" id="PTHR32125:SF4">
    <property type="entry name" value="2-C-METHYL-D-ERYTHRITOL 4-PHOSPHATE CYTIDYLYLTRANSFERASE, CHLOROPLASTIC"/>
    <property type="match status" value="1"/>
</dbReference>
<evidence type="ECO:0000256" key="2">
    <source>
        <dbReference type="ARBA" id="ARBA00022695"/>
    </source>
</evidence>
<dbReference type="PANTHER" id="PTHR32125">
    <property type="entry name" value="2-C-METHYL-D-ERYTHRITOL 4-PHOSPHATE CYTIDYLYLTRANSFERASE, CHLOROPLASTIC"/>
    <property type="match status" value="1"/>
</dbReference>
<sequence length="135" mass="13454">MFGDGPVTSGSCLLVHDAARPLVPVATARSVVDAVLAGHRAVVPVLPLADTVKEVAAGGLLHGGPDRAALRVVQTPQGFDGALAASVIAAALPDPVLAWTGAGGSVHTVPGHPLAFAVHDDWDRGLAERALAGPS</sequence>
<dbReference type="GO" id="GO:0016779">
    <property type="term" value="F:nucleotidyltransferase activity"/>
    <property type="evidence" value="ECO:0007669"/>
    <property type="project" value="UniProtKB-KW"/>
</dbReference>
<dbReference type="InterPro" id="IPR050088">
    <property type="entry name" value="IspD/TarI_cytidylyltransf_bact"/>
</dbReference>
<evidence type="ECO:0000313" key="4">
    <source>
        <dbReference type="Proteomes" id="UP000694300"/>
    </source>
</evidence>
<protein>
    <submittedName>
        <fullName evidence="3">2-C-methyl-D-erythritol 4-phosphate cytidylyltransferase</fullName>
    </submittedName>
</protein>
<dbReference type="Proteomes" id="UP000694300">
    <property type="component" value="Unassembled WGS sequence"/>
</dbReference>
<evidence type="ECO:0000256" key="1">
    <source>
        <dbReference type="ARBA" id="ARBA00022679"/>
    </source>
</evidence>
<dbReference type="Pfam" id="PF01128">
    <property type="entry name" value="IspD"/>
    <property type="match status" value="1"/>
</dbReference>
<gene>
    <name evidence="3" type="ORF">I4I82_16420</name>
</gene>
<keyword evidence="1" id="KW-0808">Transferase</keyword>
<dbReference type="InterPro" id="IPR034683">
    <property type="entry name" value="IspD/TarI"/>
</dbReference>
<reference evidence="3 4" key="1">
    <citation type="submission" date="2020-11" db="EMBL/GenBank/DDBJ databases">
        <title>Pseudonocardia abyssalis sp. nov. and Pseudonocardia oceani sp. nov., description and phylogenomic analysis of two novel actinomycetes isolated from the deep Southern Ocean.</title>
        <authorList>
            <person name="Parra J."/>
        </authorList>
    </citation>
    <scope>NUCLEOTIDE SEQUENCE [LARGE SCALE GENOMIC DNA]</scope>
    <source>
        <strain evidence="4">KRD185</strain>
    </source>
</reference>
<evidence type="ECO:0000313" key="3">
    <source>
        <dbReference type="EMBL" id="MBW0129255.1"/>
    </source>
</evidence>
<keyword evidence="2 3" id="KW-0548">Nucleotidyltransferase</keyword>
<proteinExistence type="predicted"/>
<organism evidence="3 4">
    <name type="scientific">Pseudonocardia oceani</name>
    <dbReference type="NCBI Taxonomy" id="2792013"/>
    <lineage>
        <taxon>Bacteria</taxon>
        <taxon>Bacillati</taxon>
        <taxon>Actinomycetota</taxon>
        <taxon>Actinomycetes</taxon>
        <taxon>Pseudonocardiales</taxon>
        <taxon>Pseudonocardiaceae</taxon>
        <taxon>Pseudonocardia</taxon>
    </lineage>
</organism>